<keyword evidence="2" id="KW-1185">Reference proteome</keyword>
<evidence type="ECO:0000313" key="1">
    <source>
        <dbReference type="EMBL" id="NEZ57804.1"/>
    </source>
</evidence>
<accession>A0A6M0RNJ2</accession>
<reference evidence="1 2" key="1">
    <citation type="journal article" date="2020" name="Microb. Ecol.">
        <title>Ecogenomics of the Marine Benthic Filamentous Cyanobacterium Adonisia.</title>
        <authorList>
            <person name="Walter J.M."/>
            <person name="Coutinho F.H."/>
            <person name="Leomil L."/>
            <person name="Hargreaves P.I."/>
            <person name="Campeao M.E."/>
            <person name="Vieira V.V."/>
            <person name="Silva B.S."/>
            <person name="Fistarol G.O."/>
            <person name="Salomon P.S."/>
            <person name="Sawabe T."/>
            <person name="Mino S."/>
            <person name="Hosokawa M."/>
            <person name="Miyashita H."/>
            <person name="Maruyama F."/>
            <person name="van Verk M.C."/>
            <person name="Dutilh B.E."/>
            <person name="Thompson C.C."/>
            <person name="Thompson F.L."/>
        </authorList>
    </citation>
    <scope>NUCLEOTIDE SEQUENCE [LARGE SCALE GENOMIC DNA]</scope>
    <source>
        <strain evidence="1 2">CCMR0081</strain>
    </source>
</reference>
<dbReference type="RefSeq" id="WP_163699957.1">
    <property type="nucleotide sequence ID" value="NZ_QXHD01000004.1"/>
</dbReference>
<comment type="caution">
    <text evidence="1">The sequence shown here is derived from an EMBL/GenBank/DDBJ whole genome shotgun (WGS) entry which is preliminary data.</text>
</comment>
<gene>
    <name evidence="1" type="ORF">DXZ20_19570</name>
</gene>
<dbReference type="Proteomes" id="UP000481033">
    <property type="component" value="Unassembled WGS sequence"/>
</dbReference>
<name>A0A6M0RNJ2_9CYAN</name>
<proteinExistence type="predicted"/>
<sequence length="169" mass="19009">MTLKLDVTGTGKWELAYLDTVVAEPERLRFRRNHRRLIDTFDIPIVFDTHILAVAASYAQAPATWYNCADIIQVAVGATIDDPDIWESSTGVESIVIGRQRLRLNQSLELFVFPPVSSDLRISFSPLPWIPEFSFGIYAFRGQATNSIEEKIDAARAQLVTIEAKIDLL</sequence>
<protein>
    <submittedName>
        <fullName evidence="1">Uncharacterized protein</fullName>
    </submittedName>
</protein>
<dbReference type="EMBL" id="QXHD01000004">
    <property type="protein sequence ID" value="NEZ57804.1"/>
    <property type="molecule type" value="Genomic_DNA"/>
</dbReference>
<organism evidence="1 2">
    <name type="scientific">Adonisia turfae CCMR0081</name>
    <dbReference type="NCBI Taxonomy" id="2292702"/>
    <lineage>
        <taxon>Bacteria</taxon>
        <taxon>Bacillati</taxon>
        <taxon>Cyanobacteriota</taxon>
        <taxon>Adonisia</taxon>
        <taxon>Adonisia turfae</taxon>
    </lineage>
</organism>
<evidence type="ECO:0000313" key="2">
    <source>
        <dbReference type="Proteomes" id="UP000481033"/>
    </source>
</evidence>
<dbReference type="AlphaFoldDB" id="A0A6M0RNJ2"/>